<dbReference type="PRINTS" id="PR01036">
    <property type="entry name" value="TCRTETB"/>
</dbReference>
<dbReference type="Pfam" id="PF07690">
    <property type="entry name" value="MFS_1"/>
    <property type="match status" value="1"/>
</dbReference>
<dbReference type="KEGG" id="daur:Daura_28525"/>
<feature type="transmembrane region" description="Helical" evidence="9">
    <location>
        <begin position="397"/>
        <end position="423"/>
    </location>
</feature>
<dbReference type="PROSITE" id="PS50850">
    <property type="entry name" value="MFS"/>
    <property type="match status" value="1"/>
</dbReference>
<evidence type="ECO:0000313" key="12">
    <source>
        <dbReference type="Proteomes" id="UP001058003"/>
    </source>
</evidence>
<dbReference type="PANTHER" id="PTHR23501">
    <property type="entry name" value="MAJOR FACILITATOR SUPERFAMILY"/>
    <property type="match status" value="1"/>
</dbReference>
<accession>A0A9Q9I6V9</accession>
<keyword evidence="5 9" id="KW-0812">Transmembrane</keyword>
<keyword evidence="4" id="KW-1003">Cell membrane</keyword>
<dbReference type="GO" id="GO:0022857">
    <property type="term" value="F:transmembrane transporter activity"/>
    <property type="evidence" value="ECO:0007669"/>
    <property type="project" value="InterPro"/>
</dbReference>
<dbReference type="CDD" id="cd17502">
    <property type="entry name" value="MFS_Azr1_MDR_like"/>
    <property type="match status" value="1"/>
</dbReference>
<gene>
    <name evidence="11" type="ORF">Daura_28525</name>
</gene>
<dbReference type="Proteomes" id="UP001058003">
    <property type="component" value="Chromosome"/>
</dbReference>
<organism evidence="11 12">
    <name type="scientific">Dactylosporangium aurantiacum</name>
    <dbReference type="NCBI Taxonomy" id="35754"/>
    <lineage>
        <taxon>Bacteria</taxon>
        <taxon>Bacillati</taxon>
        <taxon>Actinomycetota</taxon>
        <taxon>Actinomycetes</taxon>
        <taxon>Micromonosporales</taxon>
        <taxon>Micromonosporaceae</taxon>
        <taxon>Dactylosporangium</taxon>
    </lineage>
</organism>
<dbReference type="SUPFAM" id="SSF103473">
    <property type="entry name" value="MFS general substrate transporter"/>
    <property type="match status" value="1"/>
</dbReference>
<dbReference type="RefSeq" id="WP_052386402.1">
    <property type="nucleotide sequence ID" value="NZ_CP073767.1"/>
</dbReference>
<sequence length="733" mass="74673">MSDQNPPGNTGTNVTVALSGLLTGMFVAAISSTVVVTSLPVIVPELGGGQASYTWIATATLLAMTVATPIWGKLADLFDRRRLFETGIALLVIASLVAGLADNLNLLIAMRVVQGIGAGGLAALSQIILADIISPRERGRYAGRIGAALTSANILGPLVGGLVTDTIGWRWNFYLVLPVAVAALVLVRRALHLPARETKAVTVDYAGATLISAGIGLFLIWLTAGGAEFGRTSTLGWLLLAAAGACLAWAVRVELRAPFPLIPPAIFRETTVSLSVVASLFTGAVMFSSLVYLPQYFQFARGASAVMSGLMTTPVMIGLMVSTTVVGRLITRSGTWKPYLVGGGALLVVGVGWLAQLRADTPYTTVAAGMLLLGAGVGALLQNLVVITQNAVSPADIGAATAAVTFFRSLGGAIGIAALGAFIQTGVAERVRHDATTLPSAQRLALNARLDQGGILDPGQLPDRLREIAAGAYGMGVGALFLILVAAAFVVLAAVVALPPAALSRATAVQAAAGQPVAADSRSGRRWHGDTFLWTGDTILLPVVAPSPAGAHAGAATDPHGQPYLGAPTGPYAPPQPAPHATGRAHAGTYATAQAAGPAAAQAGGHGLYASAAGAGQQPSSTAGAEPRPDRGVATVGAGQQRRPDRGVATAGDGWHRATRRQAAPSWAAETAEWPLVQAPGTDPHEAYQVPVPGDVPAPPYGGVSLGPRAVESRGAAPTIAVPRVFRASARVE</sequence>
<feature type="transmembrane region" description="Helical" evidence="9">
    <location>
        <begin position="472"/>
        <end position="498"/>
    </location>
</feature>
<feature type="transmembrane region" description="Helical" evidence="9">
    <location>
        <begin position="83"/>
        <end position="101"/>
    </location>
</feature>
<dbReference type="InterPro" id="IPR011701">
    <property type="entry name" value="MFS"/>
</dbReference>
<feature type="transmembrane region" description="Helical" evidence="9">
    <location>
        <begin position="305"/>
        <end position="327"/>
    </location>
</feature>
<feature type="transmembrane region" description="Helical" evidence="9">
    <location>
        <begin position="141"/>
        <end position="159"/>
    </location>
</feature>
<feature type="transmembrane region" description="Helical" evidence="9">
    <location>
        <begin position="234"/>
        <end position="251"/>
    </location>
</feature>
<evidence type="ECO:0000313" key="11">
    <source>
        <dbReference type="EMBL" id="UWZ50759.1"/>
    </source>
</evidence>
<dbReference type="InterPro" id="IPR036259">
    <property type="entry name" value="MFS_trans_sf"/>
</dbReference>
<dbReference type="FunFam" id="1.20.1720.10:FF:000004">
    <property type="entry name" value="EmrB/QacA family drug resistance transporter"/>
    <property type="match status" value="1"/>
</dbReference>
<evidence type="ECO:0000256" key="3">
    <source>
        <dbReference type="ARBA" id="ARBA00022448"/>
    </source>
</evidence>
<feature type="transmembrane region" description="Helical" evidence="9">
    <location>
        <begin position="12"/>
        <end position="32"/>
    </location>
</feature>
<feature type="transmembrane region" description="Helical" evidence="9">
    <location>
        <begin position="363"/>
        <end position="385"/>
    </location>
</feature>
<keyword evidence="12" id="KW-1185">Reference proteome</keyword>
<comment type="subcellular location">
    <subcellularLocation>
        <location evidence="1">Cell membrane</location>
        <topology evidence="1">Multi-pass membrane protein</topology>
    </subcellularLocation>
</comment>
<dbReference type="GO" id="GO:0005886">
    <property type="term" value="C:plasma membrane"/>
    <property type="evidence" value="ECO:0007669"/>
    <property type="project" value="UniProtKB-SubCell"/>
</dbReference>
<dbReference type="Gene3D" id="1.20.1720.10">
    <property type="entry name" value="Multidrug resistance protein D"/>
    <property type="match status" value="1"/>
</dbReference>
<dbReference type="InterPro" id="IPR020846">
    <property type="entry name" value="MFS_dom"/>
</dbReference>
<evidence type="ECO:0000256" key="7">
    <source>
        <dbReference type="ARBA" id="ARBA00023136"/>
    </source>
</evidence>
<keyword evidence="7 9" id="KW-0472">Membrane</keyword>
<dbReference type="EMBL" id="CP073767">
    <property type="protein sequence ID" value="UWZ50759.1"/>
    <property type="molecule type" value="Genomic_DNA"/>
</dbReference>
<keyword evidence="3" id="KW-0813">Transport</keyword>
<dbReference type="AlphaFoldDB" id="A0A9Q9I6V9"/>
<name>A0A9Q9I6V9_9ACTN</name>
<dbReference type="PANTHER" id="PTHR23501:SF197">
    <property type="entry name" value="COMD"/>
    <property type="match status" value="1"/>
</dbReference>
<feature type="region of interest" description="Disordered" evidence="8">
    <location>
        <begin position="550"/>
        <end position="585"/>
    </location>
</feature>
<feature type="compositionally biased region" description="Low complexity" evidence="8">
    <location>
        <begin position="611"/>
        <end position="625"/>
    </location>
</feature>
<dbReference type="OrthoDB" id="9807274at2"/>
<evidence type="ECO:0000256" key="1">
    <source>
        <dbReference type="ARBA" id="ARBA00004651"/>
    </source>
</evidence>
<proteinExistence type="inferred from homology"/>
<evidence type="ECO:0000256" key="5">
    <source>
        <dbReference type="ARBA" id="ARBA00022692"/>
    </source>
</evidence>
<feature type="transmembrane region" description="Helical" evidence="9">
    <location>
        <begin position="171"/>
        <end position="191"/>
    </location>
</feature>
<feature type="transmembrane region" description="Helical" evidence="9">
    <location>
        <begin position="272"/>
        <end position="293"/>
    </location>
</feature>
<keyword evidence="6 9" id="KW-1133">Transmembrane helix</keyword>
<evidence type="ECO:0000256" key="8">
    <source>
        <dbReference type="SAM" id="MobiDB-lite"/>
    </source>
</evidence>
<evidence type="ECO:0000259" key="10">
    <source>
        <dbReference type="PROSITE" id="PS50850"/>
    </source>
</evidence>
<feature type="transmembrane region" description="Helical" evidence="9">
    <location>
        <begin position="107"/>
        <end position="129"/>
    </location>
</feature>
<reference evidence="11" key="1">
    <citation type="submission" date="2021-04" db="EMBL/GenBank/DDBJ databases">
        <title>Dactylosporangium aurantiacum NRRL B-8018 full assembly.</title>
        <authorList>
            <person name="Hartkoorn R.C."/>
            <person name="Beaudoing E."/>
            <person name="Hot D."/>
        </authorList>
    </citation>
    <scope>NUCLEOTIDE SEQUENCE</scope>
    <source>
        <strain evidence="11">NRRL B-8018</strain>
    </source>
</reference>
<comment type="similarity">
    <text evidence="2">Belongs to the major facilitator superfamily. TCR/Tet family.</text>
</comment>
<feature type="region of interest" description="Disordered" evidence="8">
    <location>
        <begin position="611"/>
        <end position="668"/>
    </location>
</feature>
<evidence type="ECO:0000256" key="4">
    <source>
        <dbReference type="ARBA" id="ARBA00022475"/>
    </source>
</evidence>
<protein>
    <submittedName>
        <fullName evidence="11">MFS transporter</fullName>
    </submittedName>
</protein>
<evidence type="ECO:0000256" key="2">
    <source>
        <dbReference type="ARBA" id="ARBA00007520"/>
    </source>
</evidence>
<evidence type="ECO:0000256" key="6">
    <source>
        <dbReference type="ARBA" id="ARBA00022989"/>
    </source>
</evidence>
<dbReference type="Gene3D" id="1.20.1250.20">
    <property type="entry name" value="MFS general substrate transporter like domains"/>
    <property type="match status" value="1"/>
</dbReference>
<evidence type="ECO:0000256" key="9">
    <source>
        <dbReference type="SAM" id="Phobius"/>
    </source>
</evidence>
<feature type="domain" description="Major facilitator superfamily (MFS) profile" evidence="10">
    <location>
        <begin position="17"/>
        <end position="503"/>
    </location>
</feature>
<feature type="transmembrane region" description="Helical" evidence="9">
    <location>
        <begin position="339"/>
        <end position="357"/>
    </location>
</feature>
<feature type="transmembrane region" description="Helical" evidence="9">
    <location>
        <begin position="203"/>
        <end position="222"/>
    </location>
</feature>
<feature type="transmembrane region" description="Helical" evidence="9">
    <location>
        <begin position="52"/>
        <end position="71"/>
    </location>
</feature>